<dbReference type="InterPro" id="IPR051532">
    <property type="entry name" value="Ester_Hydrolysis_Enzymes"/>
</dbReference>
<dbReference type="GO" id="GO:0004622">
    <property type="term" value="F:phosphatidylcholine lysophospholipase activity"/>
    <property type="evidence" value="ECO:0007669"/>
    <property type="project" value="TreeGrafter"/>
</dbReference>
<feature type="domain" description="SGNH hydrolase-type esterase" evidence="1">
    <location>
        <begin position="18"/>
        <end position="177"/>
    </location>
</feature>
<evidence type="ECO:0000313" key="3">
    <source>
        <dbReference type="Proteomes" id="UP000237682"/>
    </source>
</evidence>
<dbReference type="CDD" id="cd01822">
    <property type="entry name" value="Lysophospholipase_L1_like"/>
    <property type="match status" value="1"/>
</dbReference>
<reference evidence="2 3" key="1">
    <citation type="submission" date="2018-02" db="EMBL/GenBank/DDBJ databases">
        <title>Whole genome sequencing of endophytic bacterium.</title>
        <authorList>
            <person name="Eedara R."/>
            <person name="Podile A.R."/>
        </authorList>
    </citation>
    <scope>NUCLEOTIDE SEQUENCE [LARGE SCALE GENOMIC DNA]</scope>
    <source>
        <strain evidence="2 3">RP1T</strain>
    </source>
</reference>
<gene>
    <name evidence="2" type="ORF">C5L14_22485</name>
</gene>
<dbReference type="Pfam" id="PF13472">
    <property type="entry name" value="Lipase_GDSL_2"/>
    <property type="match status" value="1"/>
</dbReference>
<dbReference type="InterPro" id="IPR008265">
    <property type="entry name" value="Lipase_GDSL_AS"/>
</dbReference>
<dbReference type="PROSITE" id="PS01098">
    <property type="entry name" value="LIPASE_GDSL_SER"/>
    <property type="match status" value="1"/>
</dbReference>
<dbReference type="PANTHER" id="PTHR30383:SF24">
    <property type="entry name" value="THIOESTERASE 1_PROTEASE 1_LYSOPHOSPHOLIPASE L1"/>
    <property type="match status" value="1"/>
</dbReference>
<dbReference type="Gene3D" id="3.40.50.1110">
    <property type="entry name" value="SGNH hydrolase"/>
    <property type="match status" value="1"/>
</dbReference>
<organism evidence="2 3">
    <name type="scientific">Labrys okinawensis</name>
    <dbReference type="NCBI Taxonomy" id="346911"/>
    <lineage>
        <taxon>Bacteria</taxon>
        <taxon>Pseudomonadati</taxon>
        <taxon>Pseudomonadota</taxon>
        <taxon>Alphaproteobacteria</taxon>
        <taxon>Hyphomicrobiales</taxon>
        <taxon>Xanthobacteraceae</taxon>
        <taxon>Labrys</taxon>
    </lineage>
</organism>
<dbReference type="AlphaFoldDB" id="A0A2S9Q7Q8"/>
<accession>A0A2S9Q7Q8</accession>
<protein>
    <submittedName>
        <fullName evidence="2">Arylesterase</fullName>
    </submittedName>
</protein>
<comment type="caution">
    <text evidence="2">The sequence shown here is derived from an EMBL/GenBank/DDBJ whole genome shotgun (WGS) entry which is preliminary data.</text>
</comment>
<dbReference type="EMBL" id="PUEJ01000009">
    <property type="protein sequence ID" value="PRH85381.1"/>
    <property type="molecule type" value="Genomic_DNA"/>
</dbReference>
<dbReference type="Proteomes" id="UP000237682">
    <property type="component" value="Unassembled WGS sequence"/>
</dbReference>
<sequence>MTPLAAASAAAEPLRLVALGDSLTAGLGLEARDAYPAKLQAALARLGLEVAIDNAGVSGDTTDGGLARLDWSVPDGTKAVLLELGANDMLRGLDPKLARSNLAAILERLKERKIPVLLMGMRAAPNLGADYQKTFDAIYPDLARQYGAELYPFFLDGVAGTPGLNQPDGMHPTAAGVDAIVTRLTPVVAEFVRKLR</sequence>
<dbReference type="SUPFAM" id="SSF52266">
    <property type="entry name" value="SGNH hydrolase"/>
    <property type="match status" value="1"/>
</dbReference>
<keyword evidence="3" id="KW-1185">Reference proteome</keyword>
<dbReference type="PANTHER" id="PTHR30383">
    <property type="entry name" value="THIOESTERASE 1/PROTEASE 1/LYSOPHOSPHOLIPASE L1"/>
    <property type="match status" value="1"/>
</dbReference>
<dbReference type="GO" id="GO:0006629">
    <property type="term" value="P:lipid metabolic process"/>
    <property type="evidence" value="ECO:0007669"/>
    <property type="project" value="InterPro"/>
</dbReference>
<dbReference type="InterPro" id="IPR036514">
    <property type="entry name" value="SGNH_hydro_sf"/>
</dbReference>
<dbReference type="OrthoDB" id="9786188at2"/>
<proteinExistence type="predicted"/>
<name>A0A2S9Q7Q8_9HYPH</name>
<dbReference type="InterPro" id="IPR013830">
    <property type="entry name" value="SGNH_hydro"/>
</dbReference>
<dbReference type="RefSeq" id="WP_105864470.1">
    <property type="nucleotide sequence ID" value="NZ_PUEJ01000009.1"/>
</dbReference>
<evidence type="ECO:0000259" key="1">
    <source>
        <dbReference type="Pfam" id="PF13472"/>
    </source>
</evidence>
<evidence type="ECO:0000313" key="2">
    <source>
        <dbReference type="EMBL" id="PRH85381.1"/>
    </source>
</evidence>